<proteinExistence type="predicted"/>
<dbReference type="SUPFAM" id="SSF56399">
    <property type="entry name" value="ADP-ribosylation"/>
    <property type="match status" value="1"/>
</dbReference>
<dbReference type="OrthoDB" id="9514740at2759"/>
<accession>F8P8E0</accession>
<dbReference type="RefSeq" id="XP_007322662.1">
    <property type="nucleotide sequence ID" value="XM_007322600.1"/>
</dbReference>
<dbReference type="GO" id="GO:0003950">
    <property type="term" value="F:NAD+ poly-ADP-ribosyltransferase activity"/>
    <property type="evidence" value="ECO:0007669"/>
    <property type="project" value="InterPro"/>
</dbReference>
<sequence>MEFNSELCAFCHFRNRGIVDGLYSSYCSTSCANQAKSSSQYSYGRTNNVCLMCRVRPRTGNHHFCGRPDAEMAESMAPLLLEVPSDHVTFGDIENQFKSSWKHPNKAIPTLHRVYKIVESQSFRANYEVYRVGVDWRGQFMASNLAPGNECRRWHGTKRACNLGDPGVTQLCYNTNCALCNIIRTSFDLGHSGNNFGWERFGKGIYTSATSSKSDDYNQNLVYSPYKALLLNTVIVGQAIKLTQNSPYLTAPPAGYDSVIGEASPSSVLNYDELVVYTNDAIRPSYLVVYT</sequence>
<dbReference type="GeneID" id="18820936"/>
<dbReference type="KEGG" id="sla:SERLADRAFT_477116"/>
<dbReference type="EMBL" id="GL945440">
    <property type="protein sequence ID" value="EGO20696.1"/>
    <property type="molecule type" value="Genomic_DNA"/>
</dbReference>
<gene>
    <name evidence="2" type="ORF">SERLADRAFT_477116</name>
</gene>
<evidence type="ECO:0000259" key="1">
    <source>
        <dbReference type="Pfam" id="PF00644"/>
    </source>
</evidence>
<organism>
    <name type="scientific">Serpula lacrymans var. lacrymans (strain S7.9)</name>
    <name type="common">Dry rot fungus</name>
    <dbReference type="NCBI Taxonomy" id="578457"/>
    <lineage>
        <taxon>Eukaryota</taxon>
        <taxon>Fungi</taxon>
        <taxon>Dikarya</taxon>
        <taxon>Basidiomycota</taxon>
        <taxon>Agaricomycotina</taxon>
        <taxon>Agaricomycetes</taxon>
        <taxon>Agaricomycetidae</taxon>
        <taxon>Boletales</taxon>
        <taxon>Coniophorineae</taxon>
        <taxon>Serpulaceae</taxon>
        <taxon>Serpula</taxon>
    </lineage>
</organism>
<evidence type="ECO:0000313" key="2">
    <source>
        <dbReference type="EMBL" id="EGO20696.1"/>
    </source>
</evidence>
<dbReference type="InterPro" id="IPR012317">
    <property type="entry name" value="Poly(ADP-ribose)pol_cat_dom"/>
</dbReference>
<reference evidence="2" key="1">
    <citation type="submission" date="2011-04" db="EMBL/GenBank/DDBJ databases">
        <title>Evolution of plant cell wall degrading machinery underlies the functional diversity of forest fungi.</title>
        <authorList>
            <consortium name="US DOE Joint Genome Institute (JGI-PGF)"/>
            <person name="Eastwood D.C."/>
            <person name="Floudas D."/>
            <person name="Binder M."/>
            <person name="Majcherczyk A."/>
            <person name="Schneider P."/>
            <person name="Aerts A."/>
            <person name="Asiegbu F.O."/>
            <person name="Baker S.E."/>
            <person name="Barry K."/>
            <person name="Bendiksby M."/>
            <person name="Blumentritt M."/>
            <person name="Coutinho P.M."/>
            <person name="Cullen D."/>
            <person name="Cullen D."/>
            <person name="Gathman A."/>
            <person name="Goodell B."/>
            <person name="Henrissat B."/>
            <person name="Ihrmark K."/>
            <person name="Kauserud H."/>
            <person name="Kohler A."/>
            <person name="LaButti K."/>
            <person name="Lapidus A."/>
            <person name="Lavin J.L."/>
            <person name="Lee Y.-H."/>
            <person name="Lindquist E."/>
            <person name="Lilly W."/>
            <person name="Lucas S."/>
            <person name="Morin E."/>
            <person name="Murat C."/>
            <person name="Oguiza J.A."/>
            <person name="Park J."/>
            <person name="Pisabarro A.G."/>
            <person name="Riley R."/>
            <person name="Rosling A."/>
            <person name="Salamov A."/>
            <person name="Schmidt O."/>
            <person name="Schmutz J."/>
            <person name="Skrede I."/>
            <person name="Stenlid J."/>
            <person name="Wiebenga A."/>
            <person name="Xie X."/>
            <person name="Kues U."/>
            <person name="Hibbett D.S."/>
            <person name="Hoffmeister D."/>
            <person name="Hogberg N."/>
            <person name="Martin F."/>
            <person name="Grigoriev I.V."/>
            <person name="Watkinson S.C."/>
        </authorList>
    </citation>
    <scope>NUCLEOTIDE SEQUENCE</scope>
    <source>
        <strain evidence="2">S7.9</strain>
    </source>
</reference>
<dbReference type="Gene3D" id="3.90.228.10">
    <property type="match status" value="1"/>
</dbReference>
<dbReference type="Proteomes" id="UP000008064">
    <property type="component" value="Unassembled WGS sequence"/>
</dbReference>
<dbReference type="HOGENOM" id="CLU_039434_1_1_1"/>
<dbReference type="PANTHER" id="PTHR31681:SF3">
    <property type="entry name" value="OS04G0690100 PROTEIN"/>
    <property type="match status" value="1"/>
</dbReference>
<feature type="domain" description="PARP catalytic" evidence="1">
    <location>
        <begin position="198"/>
        <end position="263"/>
    </location>
</feature>
<dbReference type="AlphaFoldDB" id="F8P8E0"/>
<protein>
    <recommendedName>
        <fullName evidence="1">PARP catalytic domain-containing protein</fullName>
    </recommendedName>
</protein>
<name>F8P8E0_SERL9</name>
<dbReference type="Pfam" id="PF00644">
    <property type="entry name" value="PARP"/>
    <property type="match status" value="1"/>
</dbReference>
<dbReference type="PANTHER" id="PTHR31681">
    <property type="entry name" value="C2H2-LIKE ZINC FINGER PROTEIN"/>
    <property type="match status" value="1"/>
</dbReference>